<proteinExistence type="predicted"/>
<reference evidence="1" key="1">
    <citation type="submission" date="2022-06" db="EMBL/GenBank/DDBJ databases">
        <authorList>
            <person name="Legras J.-L."/>
            <person name="Devillers H."/>
            <person name="Grondin C."/>
        </authorList>
    </citation>
    <scope>NUCLEOTIDE SEQUENCE</scope>
    <source>
        <strain evidence="1">CLIB 1444</strain>
    </source>
</reference>
<accession>A0ACA9Y7Z7</accession>
<evidence type="ECO:0000313" key="1">
    <source>
        <dbReference type="EMBL" id="CAH6721148.1"/>
    </source>
</evidence>
<sequence>MSKENSPSLNESQQDSENQVEKSSILELTEAEKDAKCSQLAEELNINERKLQWKIDLCVVPPFCLLYFLSFLDRVNIGNAKVYSLVTDLGLTGDQYNVALTIFYVPYIFFELFANYLIKIVGPHVLLSICIVSFGAISIGMGFVNTYGQLLACRFLIGMTEAGTFPAIFYILSTYYTGKQAQKRFSIFFSSTCLAGGASGAIAYKIADLDGAHGLSSWRYIFIIEGAATVGLGFILFFIIPNFPEKSKFLNAAERQFLKFKLETFSGAKSGYEEKVPVKTFLKGLKDYLIWLPALTYFGFIIPSYGYAYFAPTIIQTMGYTGERANQLSVAPWCAAFVISVSLAVLSDHYRRRFPFVIFCLLLAIVGLAMILGSTNSSVRFGGCFLTASGLYSGMPLLVCWNSINFAGHARKSLGTSVQIGFGNIGGIISTFIFLSKDAPIFRPGLSVCIASCCFAILMAFTYLFAIVRLNKIKKTDNFINEFNQLSELEQLFEGDLNPKFKYLY</sequence>
<dbReference type="Proteomes" id="UP001152531">
    <property type="component" value="Unassembled WGS sequence"/>
</dbReference>
<dbReference type="EMBL" id="CALSDN010000005">
    <property type="protein sequence ID" value="CAH6721148.1"/>
    <property type="molecule type" value="Genomic_DNA"/>
</dbReference>
<evidence type="ECO:0000313" key="2">
    <source>
        <dbReference type="Proteomes" id="UP001152531"/>
    </source>
</evidence>
<comment type="caution">
    <text evidence="1">The sequence shown here is derived from an EMBL/GenBank/DDBJ whole genome shotgun (WGS) entry which is preliminary data.</text>
</comment>
<organism evidence="1 2">
    <name type="scientific">[Candida] jaroonii</name>
    <dbReference type="NCBI Taxonomy" id="467808"/>
    <lineage>
        <taxon>Eukaryota</taxon>
        <taxon>Fungi</taxon>
        <taxon>Dikarya</taxon>
        <taxon>Ascomycota</taxon>
        <taxon>Saccharomycotina</taxon>
        <taxon>Pichiomycetes</taxon>
        <taxon>Debaryomycetaceae</taxon>
        <taxon>Yamadazyma</taxon>
    </lineage>
</organism>
<gene>
    <name evidence="1" type="ORF">CLIB1444_05S04632</name>
</gene>
<keyword evidence="2" id="KW-1185">Reference proteome</keyword>
<protein>
    <submittedName>
        <fullName evidence="1">High-affinity nicotinic acid transporter</fullName>
    </submittedName>
</protein>
<name>A0ACA9Y7Z7_9ASCO</name>